<dbReference type="Gene3D" id="1.10.8.10">
    <property type="entry name" value="DNA helicase RuvA subunit, C-terminal domain"/>
    <property type="match status" value="1"/>
</dbReference>
<dbReference type="Pfam" id="PF00627">
    <property type="entry name" value="UBA"/>
    <property type="match status" value="1"/>
</dbReference>
<comment type="caution">
    <text evidence="2">The sequence shown here is derived from an EMBL/GenBank/DDBJ whole genome shotgun (WGS) entry which is preliminary data.</text>
</comment>
<dbReference type="OrthoDB" id="10254930at2759"/>
<evidence type="ECO:0000259" key="1">
    <source>
        <dbReference type="Pfam" id="PF00627"/>
    </source>
</evidence>
<keyword evidence="3" id="KW-1185">Reference proteome</keyword>
<proteinExistence type="predicted"/>
<protein>
    <recommendedName>
        <fullName evidence="1">UBA domain-containing protein</fullName>
    </recommendedName>
</protein>
<sequence>MSTVVDQLVDMGFERSRAEYAFAQTGKGALEAVSLTSYSHVFMFFLTNMVMMRTSSFLPKYAQLSASFFSLVGRVGGFKVTVVSTNKTALFC</sequence>
<name>A0A016TQ27_9BILA</name>
<dbReference type="EMBL" id="JARK01001422">
    <property type="protein sequence ID" value="EYC04752.1"/>
    <property type="molecule type" value="Genomic_DNA"/>
</dbReference>
<dbReference type="Proteomes" id="UP000024635">
    <property type="component" value="Unassembled WGS sequence"/>
</dbReference>
<dbReference type="SUPFAM" id="SSF46934">
    <property type="entry name" value="UBA-like"/>
    <property type="match status" value="1"/>
</dbReference>
<dbReference type="InterPro" id="IPR009060">
    <property type="entry name" value="UBA-like_sf"/>
</dbReference>
<evidence type="ECO:0000313" key="2">
    <source>
        <dbReference type="EMBL" id="EYC04752.1"/>
    </source>
</evidence>
<dbReference type="InterPro" id="IPR015940">
    <property type="entry name" value="UBA"/>
</dbReference>
<dbReference type="AlphaFoldDB" id="A0A016TQ27"/>
<accession>A0A016TQ27</accession>
<organism evidence="2 3">
    <name type="scientific">Ancylostoma ceylanicum</name>
    <dbReference type="NCBI Taxonomy" id="53326"/>
    <lineage>
        <taxon>Eukaryota</taxon>
        <taxon>Metazoa</taxon>
        <taxon>Ecdysozoa</taxon>
        <taxon>Nematoda</taxon>
        <taxon>Chromadorea</taxon>
        <taxon>Rhabditida</taxon>
        <taxon>Rhabditina</taxon>
        <taxon>Rhabditomorpha</taxon>
        <taxon>Strongyloidea</taxon>
        <taxon>Ancylostomatidae</taxon>
        <taxon>Ancylostomatinae</taxon>
        <taxon>Ancylostoma</taxon>
    </lineage>
</organism>
<evidence type="ECO:0000313" key="3">
    <source>
        <dbReference type="Proteomes" id="UP000024635"/>
    </source>
</evidence>
<gene>
    <name evidence="2" type="primary">Acey_s0086.g1970</name>
    <name evidence="2" type="ORF">Y032_0086g1970</name>
</gene>
<reference evidence="3" key="1">
    <citation type="journal article" date="2015" name="Nat. Genet.">
        <title>The genome and transcriptome of the zoonotic hookworm Ancylostoma ceylanicum identify infection-specific gene families.</title>
        <authorList>
            <person name="Schwarz E.M."/>
            <person name="Hu Y."/>
            <person name="Antoshechkin I."/>
            <person name="Miller M.M."/>
            <person name="Sternberg P.W."/>
            <person name="Aroian R.V."/>
        </authorList>
    </citation>
    <scope>NUCLEOTIDE SEQUENCE</scope>
    <source>
        <strain evidence="3">HY135</strain>
    </source>
</reference>
<feature type="domain" description="UBA" evidence="1">
    <location>
        <begin position="3"/>
        <end position="29"/>
    </location>
</feature>